<feature type="compositionally biased region" description="Polar residues" evidence="1">
    <location>
        <begin position="1"/>
        <end position="10"/>
    </location>
</feature>
<feature type="compositionally biased region" description="Basic and acidic residues" evidence="1">
    <location>
        <begin position="55"/>
        <end position="87"/>
    </location>
</feature>
<feature type="region of interest" description="Disordered" evidence="1">
    <location>
        <begin position="284"/>
        <end position="474"/>
    </location>
</feature>
<feature type="compositionally biased region" description="Low complexity" evidence="1">
    <location>
        <begin position="91"/>
        <end position="110"/>
    </location>
</feature>
<evidence type="ECO:0000313" key="2">
    <source>
        <dbReference type="EMBL" id="THH09738.1"/>
    </source>
</evidence>
<feature type="region of interest" description="Disordered" evidence="1">
    <location>
        <begin position="1"/>
        <end position="114"/>
    </location>
</feature>
<feature type="compositionally biased region" description="Basic and acidic residues" evidence="1">
    <location>
        <begin position="142"/>
        <end position="152"/>
    </location>
</feature>
<proteinExistence type="predicted"/>
<organism evidence="2 3">
    <name type="scientific">Phellinidium pouzarii</name>
    <dbReference type="NCBI Taxonomy" id="167371"/>
    <lineage>
        <taxon>Eukaryota</taxon>
        <taxon>Fungi</taxon>
        <taxon>Dikarya</taxon>
        <taxon>Basidiomycota</taxon>
        <taxon>Agaricomycotina</taxon>
        <taxon>Agaricomycetes</taxon>
        <taxon>Hymenochaetales</taxon>
        <taxon>Hymenochaetaceae</taxon>
        <taxon>Phellinidium</taxon>
    </lineage>
</organism>
<protein>
    <submittedName>
        <fullName evidence="2">Uncharacterized protein</fullName>
    </submittedName>
</protein>
<gene>
    <name evidence="2" type="ORF">EW145_g1815</name>
</gene>
<dbReference type="AlphaFoldDB" id="A0A4S4LF13"/>
<feature type="compositionally biased region" description="Acidic residues" evidence="1">
    <location>
        <begin position="1007"/>
        <end position="1024"/>
    </location>
</feature>
<feature type="region of interest" description="Disordered" evidence="1">
    <location>
        <begin position="907"/>
        <end position="928"/>
    </location>
</feature>
<feature type="compositionally biased region" description="Polar residues" evidence="1">
    <location>
        <begin position="505"/>
        <end position="516"/>
    </location>
</feature>
<feature type="region of interest" description="Disordered" evidence="1">
    <location>
        <begin position="990"/>
        <end position="1024"/>
    </location>
</feature>
<feature type="compositionally biased region" description="Polar residues" evidence="1">
    <location>
        <begin position="431"/>
        <end position="440"/>
    </location>
</feature>
<feature type="compositionally biased region" description="Low complexity" evidence="1">
    <location>
        <begin position="298"/>
        <end position="313"/>
    </location>
</feature>
<dbReference type="OrthoDB" id="3596986at2759"/>
<evidence type="ECO:0000313" key="3">
    <source>
        <dbReference type="Proteomes" id="UP000308199"/>
    </source>
</evidence>
<feature type="region of interest" description="Disordered" evidence="1">
    <location>
        <begin position="498"/>
        <end position="532"/>
    </location>
</feature>
<name>A0A4S4LF13_9AGAM</name>
<comment type="caution">
    <text evidence="2">The sequence shown here is derived from an EMBL/GenBank/DDBJ whole genome shotgun (WGS) entry which is preliminary data.</text>
</comment>
<feature type="compositionally biased region" description="Pro residues" evidence="1">
    <location>
        <begin position="454"/>
        <end position="469"/>
    </location>
</feature>
<reference evidence="2 3" key="1">
    <citation type="submission" date="2019-02" db="EMBL/GenBank/DDBJ databases">
        <title>Genome sequencing of the rare red list fungi Phellinidium pouzarii.</title>
        <authorList>
            <person name="Buettner E."/>
            <person name="Kellner H."/>
        </authorList>
    </citation>
    <scope>NUCLEOTIDE SEQUENCE [LARGE SCALE GENOMIC DNA]</scope>
    <source>
        <strain evidence="2 3">DSM 108285</strain>
    </source>
</reference>
<evidence type="ECO:0000256" key="1">
    <source>
        <dbReference type="SAM" id="MobiDB-lite"/>
    </source>
</evidence>
<dbReference type="Proteomes" id="UP000308199">
    <property type="component" value="Unassembled WGS sequence"/>
</dbReference>
<feature type="compositionally biased region" description="Basic residues" evidence="1">
    <location>
        <begin position="154"/>
        <end position="163"/>
    </location>
</feature>
<feature type="compositionally biased region" description="Polar residues" evidence="1">
    <location>
        <begin position="325"/>
        <end position="339"/>
    </location>
</feature>
<feature type="compositionally biased region" description="Basic and acidic residues" evidence="1">
    <location>
        <begin position="523"/>
        <end position="532"/>
    </location>
</feature>
<feature type="compositionally biased region" description="Low complexity" evidence="1">
    <location>
        <begin position="164"/>
        <end position="174"/>
    </location>
</feature>
<accession>A0A4S4LF13</accession>
<feature type="region of interest" description="Disordered" evidence="1">
    <location>
        <begin position="134"/>
        <end position="249"/>
    </location>
</feature>
<feature type="compositionally biased region" description="Low complexity" evidence="1">
    <location>
        <begin position="908"/>
        <end position="928"/>
    </location>
</feature>
<sequence>MHDGQASSPAMHSLRPSYDETPYLVRALPPSLPPPPPSSSSSMINPGVAAAAVVGREHEHPRERTLKEDIDREREREAIERREREMQHMVSSRSASASAHASPPGGSSSSFVDRVELERMRTEDMDAIRAAAAMRGQNQGQMREREVRESPHQLHTHYQHHTPSHSQSHLHPQSNASMQHQHQQHAHQHQQQSQAHPHSQQGGGSGAPPSKAIRGGVLKLAPPGVTVSNNAQPGGSADSAPGHSGGYSRVETLTLAPSTLGHQHSQHGHTPNNMGPQAMQSLPAHIQQSRMSPPSPLPLRLAPEQQQQQQQQQSYPGGQHPHSLGYQQHTQQQSGNHKSYSVMPTGPGVPPPGASIEAHASYHHQQQQQQQQFDAMSRALPAHHNMHHPHSHSMTPQPPPSSGGMQTSGSAHPYHTHPNPNAYRHLPPSLPSHSQHQHQGYPTPPMHPHYNEAPAPPIPMALQPLPPPQEDTDAEPPINLGTYVFPRTPFPYFFPSRQEAEDQHGQAQSLGNSTDEGQIAKGGRREPDASQQKDIRTHLTILIPSPHLPSSLPTDGRPRIWGGAPVRQHHALPHSSDPYAAYYNMHRQPLAPPARRMYTDDSDVVLCSAKQNEDGEVDKGLARLLQTQGGASAEKAPEGDGTEDAGWHLLESASWESGHDGSGLEVLSAEWIPHRTAHKLGLRNRSQRLREYAERRRVIMKDVLARVPGPSLSVLGKRPMRRLDLSSTPLALSTDERESFSMRTVIFGRWLDSQSVGFKYDASAIKAILFPYSSTLSSSTPMRRRKRRKYDGPNSVMNGTHPFDRDEEDADSDAASMTGSERCPGALSSLPFDRWHCSSSNTARRHDVILENEAERILLALAAYDSHAMTRENKENLGGFAVSSGDVAKKTKGRRYDLYSIPAPRFASTSASVSPSASTSSTSPSTKMTKMISTTITTADSAAMEVPHINGKGAVKAGAGKDERAEMNMNSKSDAQGEGSKNNENRIVIVNGSGSGEHKSVSRSGSDEIEDGEIEAEESVTQEVETESVVSKRAALAVSPAKLNTSGADVAATTIPAPTSPSATPPIVSATNSISTDNTNANEASNATVIIKRAPLSPPPPPPPQLLYSSISEENMQFLADGLAFSLDVAGKDKTLGEKGWFMRVQRWRWADPRDGKDLREGRDASLDTA</sequence>
<dbReference type="EMBL" id="SGPK01000054">
    <property type="protein sequence ID" value="THH09738.1"/>
    <property type="molecule type" value="Genomic_DNA"/>
</dbReference>
<feature type="region of interest" description="Disordered" evidence="1">
    <location>
        <begin position="777"/>
        <end position="820"/>
    </location>
</feature>
<feature type="compositionally biased region" description="Low complexity" evidence="1">
    <location>
        <begin position="189"/>
        <end position="200"/>
    </location>
</feature>
<keyword evidence="3" id="KW-1185">Reference proteome</keyword>